<feature type="transmembrane region" description="Helical" evidence="1">
    <location>
        <begin position="84"/>
        <end position="105"/>
    </location>
</feature>
<accession>A0ABV9LJR4</accession>
<proteinExistence type="predicted"/>
<keyword evidence="1" id="KW-0472">Membrane</keyword>
<dbReference type="Proteomes" id="UP001596025">
    <property type="component" value="Unassembled WGS sequence"/>
</dbReference>
<name>A0ABV9LJR4_9ACTN</name>
<evidence type="ECO:0000313" key="3">
    <source>
        <dbReference type="Proteomes" id="UP001596025"/>
    </source>
</evidence>
<evidence type="ECO:0000313" key="2">
    <source>
        <dbReference type="EMBL" id="MFC4694229.1"/>
    </source>
</evidence>
<reference evidence="3" key="1">
    <citation type="journal article" date="2019" name="Int. J. Syst. Evol. Microbiol.">
        <title>The Global Catalogue of Microorganisms (GCM) 10K type strain sequencing project: providing services to taxonomists for standard genome sequencing and annotation.</title>
        <authorList>
            <consortium name="The Broad Institute Genomics Platform"/>
            <consortium name="The Broad Institute Genome Sequencing Center for Infectious Disease"/>
            <person name="Wu L."/>
            <person name="Ma J."/>
        </authorList>
    </citation>
    <scope>NUCLEOTIDE SEQUENCE [LARGE SCALE GENOMIC DNA]</scope>
    <source>
        <strain evidence="3">CCUG 62763</strain>
    </source>
</reference>
<comment type="caution">
    <text evidence="2">The sequence shown here is derived from an EMBL/GenBank/DDBJ whole genome shotgun (WGS) entry which is preliminary data.</text>
</comment>
<keyword evidence="1" id="KW-1133">Transmembrane helix</keyword>
<sequence>MRAGLAEHLGSRQVGRVVYGSIIGLALVVAVERHPPAPGVVAVWLLGTAVAVGLAEVYSDVVGAETRARRRVTRPEVVHMTEDAGAVGFGVVFPAVFFLLAAIGMLATGTAFTLAKWSGVGLIGSYGYWGVRLAGGTPAQALVRGALVAVVGAGLVVLKALVH</sequence>
<organism evidence="2 3">
    <name type="scientific">Geodermatophilus arenarius</name>
    <dbReference type="NCBI Taxonomy" id="1137990"/>
    <lineage>
        <taxon>Bacteria</taxon>
        <taxon>Bacillati</taxon>
        <taxon>Actinomycetota</taxon>
        <taxon>Actinomycetes</taxon>
        <taxon>Geodermatophilales</taxon>
        <taxon>Geodermatophilaceae</taxon>
        <taxon>Geodermatophilus</taxon>
    </lineage>
</organism>
<evidence type="ECO:0000256" key="1">
    <source>
        <dbReference type="SAM" id="Phobius"/>
    </source>
</evidence>
<keyword evidence="3" id="KW-1185">Reference proteome</keyword>
<dbReference type="RefSeq" id="WP_387988945.1">
    <property type="nucleotide sequence ID" value="NZ_JBHSGR010000012.1"/>
</dbReference>
<protein>
    <submittedName>
        <fullName evidence="2">Uncharacterized protein</fullName>
    </submittedName>
</protein>
<feature type="transmembrane region" description="Helical" evidence="1">
    <location>
        <begin position="14"/>
        <end position="31"/>
    </location>
</feature>
<feature type="transmembrane region" description="Helical" evidence="1">
    <location>
        <begin position="141"/>
        <end position="162"/>
    </location>
</feature>
<feature type="transmembrane region" description="Helical" evidence="1">
    <location>
        <begin position="43"/>
        <end position="63"/>
    </location>
</feature>
<keyword evidence="1" id="KW-0812">Transmembrane</keyword>
<dbReference type="EMBL" id="JBHSGR010000012">
    <property type="protein sequence ID" value="MFC4694229.1"/>
    <property type="molecule type" value="Genomic_DNA"/>
</dbReference>
<gene>
    <name evidence="2" type="ORF">ACFO3M_12600</name>
</gene>